<sequence length="119" mass="13624">MKSLLRIEYLFLLILGGFAFAQTHWSWWWYLGLFLLPDISMLGYVVNPKTGAYLYNIFHHYATAILAYLGGVYSGNDYLMAAGAILFSHTSFDRLLGYGLKYTDAFQHTHLGRIGKDKM</sequence>
<accession>A0A1T3IN46</accession>
<evidence type="ECO:0000256" key="1">
    <source>
        <dbReference type="SAM" id="Phobius"/>
    </source>
</evidence>
<keyword evidence="1" id="KW-0472">Membrane</keyword>
<keyword evidence="1" id="KW-0812">Transmembrane</keyword>
<comment type="caution">
    <text evidence="2">The sequence shown here is derived from an EMBL/GenBank/DDBJ whole genome shotgun (WGS) entry which is preliminary data.</text>
</comment>
<dbReference type="eggNOG" id="ENOG5032SZF">
    <property type="taxonomic scope" value="Bacteria"/>
</dbReference>
<dbReference type="OrthoDB" id="9813911at2"/>
<dbReference type="RefSeq" id="WP_070904405.1">
    <property type="nucleotide sequence ID" value="NZ_CP016378.1"/>
</dbReference>
<dbReference type="AlphaFoldDB" id="A0A1T3IN46"/>
<evidence type="ECO:0000313" key="3">
    <source>
        <dbReference type="Proteomes" id="UP000188947"/>
    </source>
</evidence>
<feature type="transmembrane region" description="Helical" evidence="1">
    <location>
        <begin position="53"/>
        <end position="72"/>
    </location>
</feature>
<protein>
    <recommendedName>
        <fullName evidence="4">DUF4260 domain-containing protein</fullName>
    </recommendedName>
</protein>
<organism evidence="2 3">
    <name type="scientific">Elizabethkingia meningoseptica</name>
    <name type="common">Chryseobacterium meningosepticum</name>
    <dbReference type="NCBI Taxonomy" id="238"/>
    <lineage>
        <taxon>Bacteria</taxon>
        <taxon>Pseudomonadati</taxon>
        <taxon>Bacteroidota</taxon>
        <taxon>Flavobacteriia</taxon>
        <taxon>Flavobacteriales</taxon>
        <taxon>Weeksellaceae</taxon>
        <taxon>Elizabethkingia</taxon>
    </lineage>
</organism>
<dbReference type="Pfam" id="PF14079">
    <property type="entry name" value="DUF4260"/>
    <property type="match status" value="1"/>
</dbReference>
<gene>
    <name evidence="2" type="ORF">BMF97_03265</name>
</gene>
<dbReference type="EMBL" id="MPOG01000004">
    <property type="protein sequence ID" value="OOH97351.1"/>
    <property type="molecule type" value="Genomic_DNA"/>
</dbReference>
<evidence type="ECO:0008006" key="4">
    <source>
        <dbReference type="Google" id="ProtNLM"/>
    </source>
</evidence>
<keyword evidence="3" id="KW-1185">Reference proteome</keyword>
<dbReference type="InterPro" id="IPR025356">
    <property type="entry name" value="DUF4260"/>
</dbReference>
<proteinExistence type="predicted"/>
<keyword evidence="1" id="KW-1133">Transmembrane helix</keyword>
<feature type="transmembrane region" description="Helical" evidence="1">
    <location>
        <begin position="5"/>
        <end position="21"/>
    </location>
</feature>
<name>A0A1T3IN46_ELIME</name>
<evidence type="ECO:0000313" key="2">
    <source>
        <dbReference type="EMBL" id="OOH97351.1"/>
    </source>
</evidence>
<dbReference type="Proteomes" id="UP000188947">
    <property type="component" value="Unassembled WGS sequence"/>
</dbReference>
<reference evidence="2 3" key="1">
    <citation type="submission" date="2016-11" db="EMBL/GenBank/DDBJ databases">
        <title>Genome sequence and comparative genomic analysis of clinical strain Elizabethkingia meningoseptica 61421 PRCM.</title>
        <authorList>
            <person name="Wang M."/>
            <person name="Hu S."/>
            <person name="Cao L."/>
            <person name="Jiang T."/>
            <person name="Zhou Y."/>
            <person name="Ming D."/>
        </authorList>
    </citation>
    <scope>NUCLEOTIDE SEQUENCE [LARGE SCALE GENOMIC DNA]</scope>
    <source>
        <strain evidence="2 3">61421 PRCM</strain>
    </source>
</reference>